<evidence type="ECO:0000256" key="12">
    <source>
        <dbReference type="ARBA" id="ARBA00034923"/>
    </source>
</evidence>
<protein>
    <recommendedName>
        <fullName evidence="11">DNA 3'-5' helicase</fullName>
        <ecNumber evidence="11">5.6.2.4</ecNumber>
    </recommendedName>
    <alternativeName>
        <fullName evidence="12">DNA 3'-5' helicase II</fullName>
    </alternativeName>
</protein>
<evidence type="ECO:0000256" key="7">
    <source>
        <dbReference type="ARBA" id="ARBA00023125"/>
    </source>
</evidence>
<dbReference type="Gene3D" id="3.40.50.300">
    <property type="entry name" value="P-loop containing nucleotide triphosphate hydrolases"/>
    <property type="match status" value="2"/>
</dbReference>
<feature type="domain" description="UvrD-like helicase C-terminal" evidence="16">
    <location>
        <begin position="287"/>
        <end position="565"/>
    </location>
</feature>
<dbReference type="GO" id="GO:0005829">
    <property type="term" value="C:cytosol"/>
    <property type="evidence" value="ECO:0007669"/>
    <property type="project" value="TreeGrafter"/>
</dbReference>
<comment type="similarity">
    <text evidence="1">Belongs to the helicase family. UvrD subfamily.</text>
</comment>
<dbReference type="EC" id="5.6.2.4" evidence="11"/>
<evidence type="ECO:0000256" key="6">
    <source>
        <dbReference type="ARBA" id="ARBA00022840"/>
    </source>
</evidence>
<dbReference type="NCBIfam" id="NF008743">
    <property type="entry name" value="PRK11773.1"/>
    <property type="match status" value="1"/>
</dbReference>
<name>A0A4R2LP26_9GAMM</name>
<gene>
    <name evidence="17" type="ORF">EV699_10969</name>
</gene>
<dbReference type="FunFam" id="1.10.10.160:FF:000001">
    <property type="entry name" value="ATP-dependent DNA helicase"/>
    <property type="match status" value="1"/>
</dbReference>
<dbReference type="Pfam" id="PF21196">
    <property type="entry name" value="PcrA_UvrD_tudor"/>
    <property type="match status" value="1"/>
</dbReference>
<dbReference type="InterPro" id="IPR014016">
    <property type="entry name" value="UvrD-like_ATP-bd"/>
</dbReference>
<keyword evidence="6 14" id="KW-0067">ATP-binding</keyword>
<dbReference type="GO" id="GO:0016887">
    <property type="term" value="F:ATP hydrolysis activity"/>
    <property type="evidence" value="ECO:0007669"/>
    <property type="project" value="RHEA"/>
</dbReference>
<accession>A0A4R2LP26</accession>
<comment type="catalytic activity">
    <reaction evidence="10">
        <text>Couples ATP hydrolysis with the unwinding of duplex DNA by translocating in the 3'-5' direction.</text>
        <dbReference type="EC" id="5.6.2.4"/>
    </reaction>
</comment>
<evidence type="ECO:0000256" key="4">
    <source>
        <dbReference type="ARBA" id="ARBA00022801"/>
    </source>
</evidence>
<dbReference type="Gene3D" id="1.10.10.160">
    <property type="match status" value="1"/>
</dbReference>
<dbReference type="PANTHER" id="PTHR11070:SF2">
    <property type="entry name" value="ATP-DEPENDENT DNA HELICASE SRS2"/>
    <property type="match status" value="1"/>
</dbReference>
<evidence type="ECO:0000256" key="9">
    <source>
        <dbReference type="ARBA" id="ARBA00023235"/>
    </source>
</evidence>
<dbReference type="OrthoDB" id="9806690at2"/>
<dbReference type="Pfam" id="PF13361">
    <property type="entry name" value="UvrD_C"/>
    <property type="match status" value="1"/>
</dbReference>
<keyword evidence="4 14" id="KW-0378">Hydrolase</keyword>
<dbReference type="GO" id="GO:0005524">
    <property type="term" value="F:ATP binding"/>
    <property type="evidence" value="ECO:0007669"/>
    <property type="project" value="UniProtKB-UniRule"/>
</dbReference>
<dbReference type="CDD" id="cd18807">
    <property type="entry name" value="SF1_C_UvrD"/>
    <property type="match status" value="1"/>
</dbReference>
<evidence type="ECO:0000256" key="13">
    <source>
        <dbReference type="ARBA" id="ARBA00048988"/>
    </source>
</evidence>
<comment type="caution">
    <text evidence="17">The sequence shown here is derived from an EMBL/GenBank/DDBJ whole genome shotgun (WGS) entry which is preliminary data.</text>
</comment>
<feature type="binding site" evidence="14">
    <location>
        <begin position="29"/>
        <end position="36"/>
    </location>
    <ligand>
        <name>ATP</name>
        <dbReference type="ChEBI" id="CHEBI:30616"/>
    </ligand>
</feature>
<dbReference type="GO" id="GO:0043138">
    <property type="term" value="F:3'-5' DNA helicase activity"/>
    <property type="evidence" value="ECO:0007669"/>
    <property type="project" value="UniProtKB-EC"/>
</dbReference>
<evidence type="ECO:0000256" key="1">
    <source>
        <dbReference type="ARBA" id="ARBA00009922"/>
    </source>
</evidence>
<dbReference type="Proteomes" id="UP000295765">
    <property type="component" value="Unassembled WGS sequence"/>
</dbReference>
<dbReference type="PROSITE" id="PS51198">
    <property type="entry name" value="UVRD_HELICASE_ATP_BIND"/>
    <property type="match status" value="1"/>
</dbReference>
<evidence type="ECO:0000256" key="11">
    <source>
        <dbReference type="ARBA" id="ARBA00034808"/>
    </source>
</evidence>
<dbReference type="InterPro" id="IPR013986">
    <property type="entry name" value="DExx_box_DNA_helicase_dom_sf"/>
</dbReference>
<organism evidence="17 18">
    <name type="scientific">Plasticicumulans lactativorans</name>
    <dbReference type="NCBI Taxonomy" id="1133106"/>
    <lineage>
        <taxon>Bacteria</taxon>
        <taxon>Pseudomonadati</taxon>
        <taxon>Pseudomonadota</taxon>
        <taxon>Gammaproteobacteria</taxon>
        <taxon>Candidatus Competibacteraceae</taxon>
        <taxon>Plasticicumulans</taxon>
    </lineage>
</organism>
<dbReference type="EMBL" id="SLWY01000009">
    <property type="protein sequence ID" value="TCO81228.1"/>
    <property type="molecule type" value="Genomic_DNA"/>
</dbReference>
<dbReference type="GO" id="GO:0009314">
    <property type="term" value="P:response to radiation"/>
    <property type="evidence" value="ECO:0007669"/>
    <property type="project" value="UniProtKB-ARBA"/>
</dbReference>
<comment type="catalytic activity">
    <reaction evidence="13">
        <text>ATP + H2O = ADP + phosphate + H(+)</text>
        <dbReference type="Rhea" id="RHEA:13065"/>
        <dbReference type="ChEBI" id="CHEBI:15377"/>
        <dbReference type="ChEBI" id="CHEBI:15378"/>
        <dbReference type="ChEBI" id="CHEBI:30616"/>
        <dbReference type="ChEBI" id="CHEBI:43474"/>
        <dbReference type="ChEBI" id="CHEBI:456216"/>
        <dbReference type="EC" id="5.6.2.4"/>
    </reaction>
</comment>
<evidence type="ECO:0000259" key="15">
    <source>
        <dbReference type="PROSITE" id="PS51198"/>
    </source>
</evidence>
<dbReference type="PROSITE" id="PS51217">
    <property type="entry name" value="UVRD_HELICASE_CTER"/>
    <property type="match status" value="1"/>
</dbReference>
<dbReference type="InterPro" id="IPR000212">
    <property type="entry name" value="DNA_helicase_UvrD/REP"/>
</dbReference>
<dbReference type="GO" id="GO:0003677">
    <property type="term" value="F:DNA binding"/>
    <property type="evidence" value="ECO:0007669"/>
    <property type="project" value="UniProtKB-KW"/>
</dbReference>
<dbReference type="Gene3D" id="1.10.486.10">
    <property type="entry name" value="PCRA, domain 4"/>
    <property type="match status" value="1"/>
</dbReference>
<dbReference type="GO" id="GO:0000725">
    <property type="term" value="P:recombinational repair"/>
    <property type="evidence" value="ECO:0007669"/>
    <property type="project" value="TreeGrafter"/>
</dbReference>
<evidence type="ECO:0000256" key="3">
    <source>
        <dbReference type="ARBA" id="ARBA00022763"/>
    </source>
</evidence>
<dbReference type="PANTHER" id="PTHR11070">
    <property type="entry name" value="UVRD / RECB / PCRA DNA HELICASE FAMILY MEMBER"/>
    <property type="match status" value="1"/>
</dbReference>
<dbReference type="FunFam" id="3.40.50.300:FF:001201">
    <property type="entry name" value="ATP-dependent DNA helicase UvrD2"/>
    <property type="match status" value="1"/>
</dbReference>
<dbReference type="AlphaFoldDB" id="A0A4R2LP26"/>
<evidence type="ECO:0000256" key="5">
    <source>
        <dbReference type="ARBA" id="ARBA00022806"/>
    </source>
</evidence>
<keyword evidence="7" id="KW-0238">DNA-binding</keyword>
<reference evidence="17 18" key="1">
    <citation type="submission" date="2019-03" db="EMBL/GenBank/DDBJ databases">
        <title>Genomic Encyclopedia of Type Strains, Phase IV (KMG-IV): sequencing the most valuable type-strain genomes for metagenomic binning, comparative biology and taxonomic classification.</title>
        <authorList>
            <person name="Goeker M."/>
        </authorList>
    </citation>
    <scope>NUCLEOTIDE SEQUENCE [LARGE SCALE GENOMIC DNA]</scope>
    <source>
        <strain evidence="17 18">DSM 25287</strain>
    </source>
</reference>
<dbReference type="GO" id="GO:0033202">
    <property type="term" value="C:DNA helicase complex"/>
    <property type="evidence" value="ECO:0007669"/>
    <property type="project" value="TreeGrafter"/>
</dbReference>
<feature type="domain" description="UvrD-like helicase ATP-binding" evidence="15">
    <location>
        <begin position="8"/>
        <end position="286"/>
    </location>
</feature>
<keyword evidence="8" id="KW-0234">DNA repair</keyword>
<evidence type="ECO:0000256" key="8">
    <source>
        <dbReference type="ARBA" id="ARBA00023204"/>
    </source>
</evidence>
<evidence type="ECO:0000313" key="17">
    <source>
        <dbReference type="EMBL" id="TCO81228.1"/>
    </source>
</evidence>
<dbReference type="FunFam" id="1.10.486.10:FF:000003">
    <property type="entry name" value="ATP-dependent DNA helicase"/>
    <property type="match status" value="1"/>
</dbReference>
<evidence type="ECO:0000256" key="2">
    <source>
        <dbReference type="ARBA" id="ARBA00022741"/>
    </source>
</evidence>
<dbReference type="Pfam" id="PF00580">
    <property type="entry name" value="UvrD-helicase"/>
    <property type="match status" value="1"/>
</dbReference>
<evidence type="ECO:0000256" key="14">
    <source>
        <dbReference type="PROSITE-ProRule" id="PRU00560"/>
    </source>
</evidence>
<dbReference type="RefSeq" id="WP_132541867.1">
    <property type="nucleotide sequence ID" value="NZ_SLWY01000009.1"/>
</dbReference>
<proteinExistence type="inferred from homology"/>
<evidence type="ECO:0000259" key="16">
    <source>
        <dbReference type="PROSITE" id="PS51217"/>
    </source>
</evidence>
<keyword evidence="3" id="KW-0227">DNA damage</keyword>
<dbReference type="SUPFAM" id="SSF52540">
    <property type="entry name" value="P-loop containing nucleoside triphosphate hydrolases"/>
    <property type="match status" value="1"/>
</dbReference>
<keyword evidence="9" id="KW-0413">Isomerase</keyword>
<sequence>MDITPILEHLNDAQRAAVTAPPGPLRVLAGAGSGKTRVLVQRIAWLLTVEQANPWSILAVTFTNKAAAEMRARIEQLLEFRASGLWIGTFHGIAHRLLRYHWREARLSQHFQILDADDQVRLVRRVLRGLELDEKTWAPKQAVWRINAWKDDGLRAAHIDDRDDPLLRTHVRIYAAYEAACERNGVVDFGELLLRTVELLRDDATLGEHYRARFRHVLVDEFQDTNQVQYAFLKLITGQRGDVFVVGDDDQAIYGWRGARIENIQRFEQDFPGALTLRLEQNYRSTAVILDAANALIAHNRGRLGKRLWTDGSRGEPIDVYAAYNDYDEARFVVERIQRWVEEGGRRAECAVLYRSNAQSRVFEESLIAAALPYRVYGGLRFFERAEIKDALAYLRLLANRDDDASFERVVNTPTRGIGERTLDELRGVARERSVALWQAAERLLAERRLAARAANALAAFLALVERLARDTAERPLSAVTAHVIEHAGLLAHVRKDKDGKGEDRAENLEELVNAARAFETLPEELEGMRPLDAFLAHAALEAGEGQAEAWEDCVQLMSLHSAKGLEFPQVFIAGFEEDLFPHYLSSQDPEKLEEERRLAYVGLTRAQRHLTLSFAERRRLHGQEIYPRPSRFLREIPAELTRDVRARATVSRPLYNPGPLVQAESDTGLQLGGRVRHPSFGEGVVLALEGAGAHARVQVNFKAAGAKWLVAAYAKLEKV</sequence>
<keyword evidence="18" id="KW-1185">Reference proteome</keyword>
<keyword evidence="2 14" id="KW-0547">Nucleotide-binding</keyword>
<dbReference type="InterPro" id="IPR014017">
    <property type="entry name" value="DNA_helicase_UvrD-like_C"/>
</dbReference>
<keyword evidence="5 14" id="KW-0347">Helicase</keyword>
<dbReference type="CDD" id="cd17932">
    <property type="entry name" value="DEXQc_UvrD"/>
    <property type="match status" value="1"/>
</dbReference>
<evidence type="ECO:0000256" key="10">
    <source>
        <dbReference type="ARBA" id="ARBA00034617"/>
    </source>
</evidence>
<dbReference type="InterPro" id="IPR027417">
    <property type="entry name" value="P-loop_NTPase"/>
</dbReference>
<evidence type="ECO:0000313" key="18">
    <source>
        <dbReference type="Proteomes" id="UP000295765"/>
    </source>
</evidence>